<feature type="region of interest" description="Disordered" evidence="1">
    <location>
        <begin position="1"/>
        <end position="48"/>
    </location>
</feature>
<dbReference type="EMBL" id="ML977352">
    <property type="protein sequence ID" value="KAF2107700.1"/>
    <property type="molecule type" value="Genomic_DNA"/>
</dbReference>
<gene>
    <name evidence="2" type="ORF">BDV96DRAFT_606256</name>
</gene>
<organism evidence="2 3">
    <name type="scientific">Lophiotrema nucula</name>
    <dbReference type="NCBI Taxonomy" id="690887"/>
    <lineage>
        <taxon>Eukaryota</taxon>
        <taxon>Fungi</taxon>
        <taxon>Dikarya</taxon>
        <taxon>Ascomycota</taxon>
        <taxon>Pezizomycotina</taxon>
        <taxon>Dothideomycetes</taxon>
        <taxon>Pleosporomycetidae</taxon>
        <taxon>Pleosporales</taxon>
        <taxon>Lophiotremataceae</taxon>
        <taxon>Lophiotrema</taxon>
    </lineage>
</organism>
<dbReference type="GO" id="GO:0030014">
    <property type="term" value="C:CCR4-NOT complex"/>
    <property type="evidence" value="ECO:0007669"/>
    <property type="project" value="InterPro"/>
</dbReference>
<feature type="region of interest" description="Disordered" evidence="1">
    <location>
        <begin position="69"/>
        <end position="101"/>
    </location>
</feature>
<dbReference type="Proteomes" id="UP000799770">
    <property type="component" value="Unassembled WGS sequence"/>
</dbReference>
<dbReference type="Pfam" id="PF04078">
    <property type="entry name" value="Rcd1"/>
    <property type="match status" value="1"/>
</dbReference>
<feature type="compositionally biased region" description="Basic and acidic residues" evidence="1">
    <location>
        <begin position="88"/>
        <end position="101"/>
    </location>
</feature>
<keyword evidence="3" id="KW-1185">Reference proteome</keyword>
<feature type="compositionally biased region" description="Polar residues" evidence="1">
    <location>
        <begin position="1"/>
        <end position="10"/>
    </location>
</feature>
<dbReference type="OrthoDB" id="1183224at2759"/>
<evidence type="ECO:0000313" key="3">
    <source>
        <dbReference type="Proteomes" id="UP000799770"/>
    </source>
</evidence>
<protein>
    <submittedName>
        <fullName evidence="2">Cell differentiation family, Rcd1-like-domain-containing protein</fullName>
    </submittedName>
</protein>
<dbReference type="AlphaFoldDB" id="A0A6A5YL68"/>
<dbReference type="InterPro" id="IPR011989">
    <property type="entry name" value="ARM-like"/>
</dbReference>
<dbReference type="Gene3D" id="1.25.10.10">
    <property type="entry name" value="Leucine-rich Repeat Variant"/>
    <property type="match status" value="1"/>
</dbReference>
<proteinExistence type="predicted"/>
<name>A0A6A5YL68_9PLEO</name>
<dbReference type="GO" id="GO:0006402">
    <property type="term" value="P:mRNA catabolic process"/>
    <property type="evidence" value="ECO:0007669"/>
    <property type="project" value="InterPro"/>
</dbReference>
<reference evidence="2" key="1">
    <citation type="journal article" date="2020" name="Stud. Mycol.">
        <title>101 Dothideomycetes genomes: a test case for predicting lifestyles and emergence of pathogens.</title>
        <authorList>
            <person name="Haridas S."/>
            <person name="Albert R."/>
            <person name="Binder M."/>
            <person name="Bloem J."/>
            <person name="Labutti K."/>
            <person name="Salamov A."/>
            <person name="Andreopoulos B."/>
            <person name="Baker S."/>
            <person name="Barry K."/>
            <person name="Bills G."/>
            <person name="Bluhm B."/>
            <person name="Cannon C."/>
            <person name="Castanera R."/>
            <person name="Culley D."/>
            <person name="Daum C."/>
            <person name="Ezra D."/>
            <person name="Gonzalez J."/>
            <person name="Henrissat B."/>
            <person name="Kuo A."/>
            <person name="Liang C."/>
            <person name="Lipzen A."/>
            <person name="Lutzoni F."/>
            <person name="Magnuson J."/>
            <person name="Mondo S."/>
            <person name="Nolan M."/>
            <person name="Ohm R."/>
            <person name="Pangilinan J."/>
            <person name="Park H.-J."/>
            <person name="Ramirez L."/>
            <person name="Alfaro M."/>
            <person name="Sun H."/>
            <person name="Tritt A."/>
            <person name="Yoshinaga Y."/>
            <person name="Zwiers L.-H."/>
            <person name="Turgeon B."/>
            <person name="Goodwin S."/>
            <person name="Spatafora J."/>
            <person name="Crous P."/>
            <person name="Grigoriev I."/>
        </authorList>
    </citation>
    <scope>NUCLEOTIDE SEQUENCE</scope>
    <source>
        <strain evidence="2">CBS 627.86</strain>
    </source>
</reference>
<dbReference type="InterPro" id="IPR007216">
    <property type="entry name" value="CNOT9"/>
</dbReference>
<dbReference type="PANTHER" id="PTHR12262">
    <property type="entry name" value="CCR4-NOT TRANSCRIPTION COMPLEX SUBUNIT 9"/>
    <property type="match status" value="1"/>
</dbReference>
<accession>A0A6A5YL68</accession>
<evidence type="ECO:0000313" key="2">
    <source>
        <dbReference type="EMBL" id="KAF2107700.1"/>
    </source>
</evidence>
<evidence type="ECO:0000256" key="1">
    <source>
        <dbReference type="SAM" id="MobiDB-lite"/>
    </source>
</evidence>
<sequence>MANTTRTALSREQAGEDPKHPRCANSAVSATKTSTQREKRDKCPSVLERNGSDWKTDVAHNYRDILNPEMAPQAGGTAGYKKTGTQRKMRDPRPPLRKWNDADWKTAPASFHSAVRHVEHVLTITNQAEGAVEFKSPFRLKLPLQFQDAMMKRSRAARECLLPQSDFSVMVELPGLFLSAHIPLFLYPFLNTTSKSRTFEYHHLTSLGVIGVLVKIDSSEVINFLLMVWFWIRLKD</sequence>